<dbReference type="GO" id="GO:0008061">
    <property type="term" value="F:chitin binding"/>
    <property type="evidence" value="ECO:0007669"/>
    <property type="project" value="InterPro"/>
</dbReference>
<dbReference type="InParanoid" id="A0A0D2WXZ8"/>
<sequence>MKQSLIGRTTATLLAVAVLAIATADAHSWMTCPNSLNVQPGRGGFTTGPCEPTTPGQTVPVTNIKAGERLKVGWTSNNHGGGYVRLALVPDAQSLDTAAYASNVLKMACYGHDQRPGRYQYGDCIHPCNGRGACAYQSEIDDVERYDTTITIPTNLADGVYSLQWVGLVGNAGTPYYSCAKLKVTGGNPAMSCPAPATIPAYTCLKSESGAPSSAIMTGTSAGSFCYHSSSQGAIDDNILQVPINANCEPRLTCALSVNAATCQAEFAGVADETNPQRTDCGVITPPPAPTCSDGIQNQGEQDVDCGGTHCDACPPPPPLEGNDPTTVENVVYSVSGAFSGGWSGSITFTVAREIIGGWNVTIMFDQALTSIEPWSAVYRSKNSIGNILTFSNADWNGNVAKGNSITFGFTGYFTGISQPMPMTYALVCLGCPAVSAAPGASSATPVVKASSATPVVKASSATPVKASSATPVKASSATPVKASSATPLKASSATPVKASSATPVKASTTPTGPVSTSTNGGGVIVGYYPAWATYDRNFQVADIRGDLLTHINYAFANIAGGKCVLGDPYADTQKTFAGDAWDEPLVGNFKQLKKLKAKYPHVKTLISLGGWTWSAQFSDVAATAASRETFATSCVQFMETYGFDGIDVDWEYPVLGGLDGNIHRPEDAYNYVKLLALFRTKMNALGGRLLTIAAPAGPSMLAALDIPGIAQSVDWINLMGYDFNGGWDVSHVAHNAPLYANPADPSSSRNSMNVDAAVTAYLATGMPSNKLVLGVPFYGHSFAGVGSTNNGLFQSGSNTGPGTWEAGSVDYSDIESHYIGKSGYVRYWDSASEVPYLYSPSTKVWVSYDDAESLTSKCVYINTKKLGGAMAWDLSSDRNVVLLSAVRSQLSAGTTTSATRAAPAGTSTKAVAASSSKAATTSQVKSTSTKTTSTSTSTKTTSTSTSTTTTTTTTPGACDSRCGTGVYHATGKCLSNGRCACIYGWTGPNAIYVNSANNVQADYCSWGCYYSAAMANSQCAVDASKIVNVPTSDQADDLTKYSTFSTEMNDKESRGGLTKPDQSSASSSTGAVAGGIVGALCVIAIIAVVATVIVRRRRADRNRSMHKGQSLESVLATSSSHQLSNFTGSTDSITDA</sequence>
<keyword evidence="2 3" id="KW-0326">Glycosidase</keyword>
<feature type="region of interest" description="Disordered" evidence="4">
    <location>
        <begin position="924"/>
        <end position="956"/>
    </location>
</feature>
<dbReference type="SMART" id="SM00637">
    <property type="entry name" value="CBD_II"/>
    <property type="match status" value="1"/>
</dbReference>
<dbReference type="STRING" id="595528.A0A0D2WXZ8"/>
<evidence type="ECO:0000256" key="4">
    <source>
        <dbReference type="SAM" id="MobiDB-lite"/>
    </source>
</evidence>
<dbReference type="InterPro" id="IPR001223">
    <property type="entry name" value="Glyco_hydro18_cat"/>
</dbReference>
<dbReference type="PROSITE" id="PS00561">
    <property type="entry name" value="CBM2_A"/>
    <property type="match status" value="1"/>
</dbReference>
<protein>
    <submittedName>
        <fullName evidence="9">Chitinase</fullName>
    </submittedName>
</protein>
<dbReference type="Gene3D" id="2.60.40.290">
    <property type="match status" value="1"/>
</dbReference>
<dbReference type="InterPro" id="IPR029070">
    <property type="entry name" value="Chitinase_insertion_sf"/>
</dbReference>
<dbReference type="InterPro" id="IPR018366">
    <property type="entry name" value="CBM2_CS"/>
</dbReference>
<dbReference type="SUPFAM" id="SSF49384">
    <property type="entry name" value="Carbohydrate-binding domain"/>
    <property type="match status" value="1"/>
</dbReference>
<dbReference type="InterPro" id="IPR012291">
    <property type="entry name" value="CBM2_carb-bd_dom_sf"/>
</dbReference>
<keyword evidence="5" id="KW-0812">Transmembrane</keyword>
<dbReference type="GO" id="GO:0005975">
    <property type="term" value="P:carbohydrate metabolic process"/>
    <property type="evidence" value="ECO:0007669"/>
    <property type="project" value="InterPro"/>
</dbReference>
<keyword evidence="5" id="KW-0472">Membrane</keyword>
<keyword evidence="1 3" id="KW-0378">Hydrolase</keyword>
<dbReference type="InterPro" id="IPR017853">
    <property type="entry name" value="GH"/>
</dbReference>
<dbReference type="InterPro" id="IPR008965">
    <property type="entry name" value="CBM2/CBM3_carb-bd_dom_sf"/>
</dbReference>
<keyword evidence="10" id="KW-1185">Reference proteome</keyword>
<dbReference type="PROSITE" id="PS51910">
    <property type="entry name" value="GH18_2"/>
    <property type="match status" value="1"/>
</dbReference>
<dbReference type="InterPro" id="IPR011583">
    <property type="entry name" value="Chitinase_II/V-like_cat"/>
</dbReference>
<evidence type="ECO:0000313" key="10">
    <source>
        <dbReference type="Proteomes" id="UP000008743"/>
    </source>
</evidence>
<feature type="domain" description="CBM2" evidence="7">
    <location>
        <begin position="319"/>
        <end position="435"/>
    </location>
</feature>
<evidence type="ECO:0000256" key="3">
    <source>
        <dbReference type="RuleBase" id="RU000489"/>
    </source>
</evidence>
<dbReference type="PhylomeDB" id="A0A0D2WXZ8"/>
<keyword evidence="6" id="KW-0732">Signal</keyword>
<dbReference type="InterPro" id="IPR001579">
    <property type="entry name" value="Glyco_hydro_18_chit_AS"/>
</dbReference>
<dbReference type="EMBL" id="KE346375">
    <property type="protein sequence ID" value="KJE97718.1"/>
    <property type="molecule type" value="Genomic_DNA"/>
</dbReference>
<dbReference type="PANTHER" id="PTHR11177">
    <property type="entry name" value="CHITINASE"/>
    <property type="match status" value="1"/>
</dbReference>
<dbReference type="PROSITE" id="PS01095">
    <property type="entry name" value="GH18_1"/>
    <property type="match status" value="1"/>
</dbReference>
<keyword evidence="5" id="KW-1133">Transmembrane helix</keyword>
<feature type="compositionally biased region" description="Low complexity" evidence="4">
    <location>
        <begin position="924"/>
        <end position="955"/>
    </location>
</feature>
<evidence type="ECO:0000256" key="6">
    <source>
        <dbReference type="SAM" id="SignalP"/>
    </source>
</evidence>
<evidence type="ECO:0000259" key="8">
    <source>
        <dbReference type="PROSITE" id="PS51910"/>
    </source>
</evidence>
<dbReference type="CDD" id="cd06548">
    <property type="entry name" value="GH18_chitinase"/>
    <property type="match status" value="1"/>
</dbReference>
<dbReference type="SUPFAM" id="SSF54556">
    <property type="entry name" value="Chitinase insertion domain"/>
    <property type="match status" value="1"/>
</dbReference>
<dbReference type="PANTHER" id="PTHR11177:SF317">
    <property type="entry name" value="CHITINASE 12-RELATED"/>
    <property type="match status" value="1"/>
</dbReference>
<dbReference type="SUPFAM" id="SSF51445">
    <property type="entry name" value="(Trans)glycosidases"/>
    <property type="match status" value="1"/>
</dbReference>
<feature type="signal peptide" evidence="6">
    <location>
        <begin position="1"/>
        <end position="26"/>
    </location>
</feature>
<evidence type="ECO:0000256" key="5">
    <source>
        <dbReference type="SAM" id="Phobius"/>
    </source>
</evidence>
<organism evidence="9 10">
    <name type="scientific">Capsaspora owczarzaki (strain ATCC 30864)</name>
    <dbReference type="NCBI Taxonomy" id="595528"/>
    <lineage>
        <taxon>Eukaryota</taxon>
        <taxon>Filasterea</taxon>
        <taxon>Capsaspora</taxon>
    </lineage>
</organism>
<dbReference type="Pfam" id="PF00553">
    <property type="entry name" value="CBM_2"/>
    <property type="match status" value="1"/>
</dbReference>
<dbReference type="AlphaFoldDB" id="A0A0D2WXZ8"/>
<dbReference type="Proteomes" id="UP000008743">
    <property type="component" value="Unassembled WGS sequence"/>
</dbReference>
<gene>
    <name evidence="9" type="ORF">CAOG_007823</name>
</gene>
<dbReference type="Gene3D" id="3.20.20.80">
    <property type="entry name" value="Glycosidases"/>
    <property type="match status" value="1"/>
</dbReference>
<feature type="transmembrane region" description="Helical" evidence="5">
    <location>
        <begin position="1072"/>
        <end position="1095"/>
    </location>
</feature>
<evidence type="ECO:0000256" key="2">
    <source>
        <dbReference type="ARBA" id="ARBA00023295"/>
    </source>
</evidence>
<reference evidence="10" key="1">
    <citation type="submission" date="2011-02" db="EMBL/GenBank/DDBJ databases">
        <title>The Genome Sequence of Capsaspora owczarzaki ATCC 30864.</title>
        <authorList>
            <person name="Russ C."/>
            <person name="Cuomo C."/>
            <person name="Burger G."/>
            <person name="Gray M.W."/>
            <person name="Holland P.W.H."/>
            <person name="King N."/>
            <person name="Lang F.B.F."/>
            <person name="Roger A.J."/>
            <person name="Ruiz-Trillo I."/>
            <person name="Young S.K."/>
            <person name="Zeng Q."/>
            <person name="Gargeya S."/>
            <person name="Alvarado L."/>
            <person name="Berlin A."/>
            <person name="Chapman S.B."/>
            <person name="Chen Z."/>
            <person name="Freedman E."/>
            <person name="Gellesch M."/>
            <person name="Goldberg J."/>
            <person name="Griggs A."/>
            <person name="Gujja S."/>
            <person name="Heilman E."/>
            <person name="Heiman D."/>
            <person name="Howarth C."/>
            <person name="Mehta T."/>
            <person name="Neiman D."/>
            <person name="Pearson M."/>
            <person name="Roberts A."/>
            <person name="Saif S."/>
            <person name="Shea T."/>
            <person name="Shenoy N."/>
            <person name="Sisk P."/>
            <person name="Stolte C."/>
            <person name="Sykes S."/>
            <person name="White J."/>
            <person name="Yandava C."/>
            <person name="Haas B."/>
            <person name="Nusbaum C."/>
            <person name="Birren B."/>
        </authorList>
    </citation>
    <scope>NUCLEOTIDE SEQUENCE</scope>
    <source>
        <strain evidence="10">ATCC 30864</strain>
    </source>
</reference>
<evidence type="ECO:0000256" key="1">
    <source>
        <dbReference type="ARBA" id="ARBA00022801"/>
    </source>
</evidence>
<feature type="chain" id="PRO_5002254887" evidence="6">
    <location>
        <begin position="27"/>
        <end position="1137"/>
    </location>
</feature>
<dbReference type="Gene3D" id="3.10.50.10">
    <property type="match status" value="1"/>
</dbReference>
<accession>A0A0D2WXZ8</accession>
<feature type="domain" description="GH18" evidence="8">
    <location>
        <begin position="523"/>
        <end position="894"/>
    </location>
</feature>
<dbReference type="SMART" id="SM00636">
    <property type="entry name" value="Glyco_18"/>
    <property type="match status" value="1"/>
</dbReference>
<dbReference type="InterPro" id="IPR001919">
    <property type="entry name" value="CBD2"/>
</dbReference>
<dbReference type="OrthoDB" id="73875at2759"/>
<dbReference type="GO" id="GO:0030247">
    <property type="term" value="F:polysaccharide binding"/>
    <property type="evidence" value="ECO:0007669"/>
    <property type="project" value="InterPro"/>
</dbReference>
<dbReference type="PROSITE" id="PS51173">
    <property type="entry name" value="CBM2"/>
    <property type="match status" value="1"/>
</dbReference>
<dbReference type="eggNOG" id="KOG2806">
    <property type="taxonomic scope" value="Eukaryota"/>
</dbReference>
<evidence type="ECO:0000313" key="9">
    <source>
        <dbReference type="EMBL" id="KJE97718.1"/>
    </source>
</evidence>
<name>A0A0D2WXZ8_CAPO3</name>
<proteinExistence type="predicted"/>
<evidence type="ECO:0000259" key="7">
    <source>
        <dbReference type="PROSITE" id="PS51173"/>
    </source>
</evidence>
<dbReference type="InterPro" id="IPR050314">
    <property type="entry name" value="Glycosyl_Hydrlase_18"/>
</dbReference>
<dbReference type="Pfam" id="PF00704">
    <property type="entry name" value="Glyco_hydro_18"/>
    <property type="match status" value="1"/>
</dbReference>
<dbReference type="GO" id="GO:0004553">
    <property type="term" value="F:hydrolase activity, hydrolyzing O-glycosyl compounds"/>
    <property type="evidence" value="ECO:0007669"/>
    <property type="project" value="InterPro"/>
</dbReference>